<keyword evidence="4" id="KW-0472">Membrane</keyword>
<dbReference type="Gene3D" id="2.40.20.10">
    <property type="entry name" value="Plasminogen Kringle 4"/>
    <property type="match status" value="1"/>
</dbReference>
<dbReference type="PANTHER" id="PTHR24261:SF16">
    <property type="entry name" value="PHOSPHOINOSITIDE-3-KINASE-INTERACTING PROTEIN 1"/>
    <property type="match status" value="1"/>
</dbReference>
<dbReference type="CTD" id="113791"/>
<sequence>MNGVEIECGDLENQKLKRGKICFKLSVPECLRGNGTQYRGSQHMTAAGTQCLNWLQVSRDLPTPLPAVFENHSYCRNPDNDEHPWCYVSEEGGVPQKQYCTIQPCEVPATPTTQMDNFPHSREEENQVFEPADSFPVRSESAAVQPVVGINQRMRVNSKEKKDLGILGYVLGVLMMVVIIAIGSGIVIGYMYKRGKALKQQHEQRVYERELQRITLPLSAFSNPTCETVDENTVVVHPIPSPVEETLQEGDVPLMGPAVTPGA</sequence>
<dbReference type="PROSITE" id="PS00021">
    <property type="entry name" value="KRINGLE_1"/>
    <property type="match status" value="1"/>
</dbReference>
<dbReference type="PANTHER" id="PTHR24261">
    <property type="entry name" value="PLASMINOGEN-RELATED"/>
    <property type="match status" value="1"/>
</dbReference>
<keyword evidence="2" id="KW-1015">Disulfide bond</keyword>
<dbReference type="KEGG" id="gsh:117365033"/>
<dbReference type="FunCoup" id="A0A6P8S043">
    <property type="interactions" value="208"/>
</dbReference>
<feature type="transmembrane region" description="Helical" evidence="4">
    <location>
        <begin position="166"/>
        <end position="192"/>
    </location>
</feature>
<protein>
    <submittedName>
        <fullName evidence="7">Phosphoinositide-3-kinase-interacting protein 1 isoform X1</fullName>
    </submittedName>
</protein>
<dbReference type="SUPFAM" id="SSF57440">
    <property type="entry name" value="Kringle-like"/>
    <property type="match status" value="1"/>
</dbReference>
<proteinExistence type="predicted"/>
<dbReference type="CDD" id="cd00108">
    <property type="entry name" value="KR"/>
    <property type="match status" value="1"/>
</dbReference>
<keyword evidence="4" id="KW-1133">Transmembrane helix</keyword>
<dbReference type="SMART" id="SM00130">
    <property type="entry name" value="KR"/>
    <property type="match status" value="1"/>
</dbReference>
<evidence type="ECO:0000313" key="7">
    <source>
        <dbReference type="RefSeq" id="XP_033810778.1"/>
    </source>
</evidence>
<keyword evidence="6" id="KW-1185">Reference proteome</keyword>
<accession>A0A6P8S043</accession>
<evidence type="ECO:0000256" key="4">
    <source>
        <dbReference type="SAM" id="Phobius"/>
    </source>
</evidence>
<feature type="domain" description="Kringle" evidence="5">
    <location>
        <begin position="29"/>
        <end position="105"/>
    </location>
</feature>
<evidence type="ECO:0000256" key="3">
    <source>
        <dbReference type="PROSITE-ProRule" id="PRU00121"/>
    </source>
</evidence>
<dbReference type="InterPro" id="IPR050759">
    <property type="entry name" value="Serine_protease_kringle"/>
</dbReference>
<evidence type="ECO:0000313" key="6">
    <source>
        <dbReference type="Proteomes" id="UP000515159"/>
    </source>
</evidence>
<keyword evidence="1 3" id="KW-0420">Kringle</keyword>
<dbReference type="OrthoDB" id="9893972at2759"/>
<dbReference type="GO" id="GO:0005102">
    <property type="term" value="F:signaling receptor binding"/>
    <property type="evidence" value="ECO:0007669"/>
    <property type="project" value="TreeGrafter"/>
</dbReference>
<evidence type="ECO:0000256" key="2">
    <source>
        <dbReference type="ARBA" id="ARBA00023157"/>
    </source>
</evidence>
<dbReference type="InParanoid" id="A0A6P8S043"/>
<dbReference type="GO" id="GO:0005615">
    <property type="term" value="C:extracellular space"/>
    <property type="evidence" value="ECO:0007669"/>
    <property type="project" value="TreeGrafter"/>
</dbReference>
<name>A0A6P8S043_GEOSA</name>
<dbReference type="PROSITE" id="PS50070">
    <property type="entry name" value="KRINGLE_2"/>
    <property type="match status" value="1"/>
</dbReference>
<evidence type="ECO:0000259" key="5">
    <source>
        <dbReference type="PROSITE" id="PS50070"/>
    </source>
</evidence>
<evidence type="ECO:0000256" key="1">
    <source>
        <dbReference type="ARBA" id="ARBA00022572"/>
    </source>
</evidence>
<dbReference type="Proteomes" id="UP000515159">
    <property type="component" value="Chromosome 8"/>
</dbReference>
<dbReference type="GO" id="GO:0051898">
    <property type="term" value="P:negative regulation of phosphatidylinositol 3-kinase/protein kinase B signal transduction"/>
    <property type="evidence" value="ECO:0007669"/>
    <property type="project" value="TreeGrafter"/>
</dbReference>
<dbReference type="AlphaFoldDB" id="A0A6P8S043"/>
<dbReference type="InterPro" id="IPR000001">
    <property type="entry name" value="Kringle"/>
</dbReference>
<comment type="caution">
    <text evidence="3">Lacks conserved residue(s) required for the propagation of feature annotation.</text>
</comment>
<dbReference type="InterPro" id="IPR038178">
    <property type="entry name" value="Kringle_sf"/>
</dbReference>
<dbReference type="Pfam" id="PF00051">
    <property type="entry name" value="Kringle"/>
    <property type="match status" value="1"/>
</dbReference>
<dbReference type="PRINTS" id="PR00018">
    <property type="entry name" value="KRINGLE"/>
</dbReference>
<dbReference type="RefSeq" id="XP_033810778.1">
    <property type="nucleotide sequence ID" value="XM_033954887.1"/>
</dbReference>
<reference evidence="7" key="1">
    <citation type="submission" date="2025-08" db="UniProtKB">
        <authorList>
            <consortium name="RefSeq"/>
        </authorList>
    </citation>
    <scope>IDENTIFICATION</scope>
</reference>
<gene>
    <name evidence="7" type="primary">PIK3IP1</name>
</gene>
<dbReference type="InterPro" id="IPR013806">
    <property type="entry name" value="Kringle-like"/>
</dbReference>
<dbReference type="InterPro" id="IPR018056">
    <property type="entry name" value="Kringle_CS"/>
</dbReference>
<dbReference type="GeneID" id="117365033"/>
<organism evidence="6 7">
    <name type="scientific">Geotrypetes seraphini</name>
    <name type="common">Gaboon caecilian</name>
    <name type="synonym">Caecilia seraphini</name>
    <dbReference type="NCBI Taxonomy" id="260995"/>
    <lineage>
        <taxon>Eukaryota</taxon>
        <taxon>Metazoa</taxon>
        <taxon>Chordata</taxon>
        <taxon>Craniata</taxon>
        <taxon>Vertebrata</taxon>
        <taxon>Euteleostomi</taxon>
        <taxon>Amphibia</taxon>
        <taxon>Gymnophiona</taxon>
        <taxon>Geotrypetes</taxon>
    </lineage>
</organism>
<dbReference type="GO" id="GO:0004175">
    <property type="term" value="F:endopeptidase activity"/>
    <property type="evidence" value="ECO:0007669"/>
    <property type="project" value="TreeGrafter"/>
</dbReference>
<keyword evidence="4" id="KW-0812">Transmembrane</keyword>